<reference evidence="2 3" key="1">
    <citation type="submission" date="2017-12" db="EMBL/GenBank/DDBJ databases">
        <title>Corynebacterium mastitidis 16-1433 Genome.</title>
        <authorList>
            <person name="Gulvik C.A."/>
        </authorList>
    </citation>
    <scope>NUCLEOTIDE SEQUENCE [LARGE SCALE GENOMIC DNA]</scope>
    <source>
        <strain evidence="2 3">16-1433</strain>
    </source>
</reference>
<dbReference type="RefSeq" id="WP_101174354.1">
    <property type="nucleotide sequence ID" value="NZ_JAKRKB010000012.1"/>
</dbReference>
<accession>A0A2N0X510</accession>
<dbReference type="SMART" id="SM01040">
    <property type="entry name" value="Bro-N"/>
    <property type="match status" value="1"/>
</dbReference>
<organism evidence="2 3">
    <name type="scientific">Corynebacterium mastitidis</name>
    <dbReference type="NCBI Taxonomy" id="161890"/>
    <lineage>
        <taxon>Bacteria</taxon>
        <taxon>Bacillati</taxon>
        <taxon>Actinomycetota</taxon>
        <taxon>Actinomycetes</taxon>
        <taxon>Mycobacteriales</taxon>
        <taxon>Corynebacteriaceae</taxon>
        <taxon>Corynebacterium</taxon>
    </lineage>
</organism>
<feature type="domain" description="Bro-N" evidence="1">
    <location>
        <begin position="1"/>
        <end position="130"/>
    </location>
</feature>
<name>A0A2N0X510_9CORY</name>
<comment type="caution">
    <text evidence="2">The sequence shown here is derived from an EMBL/GenBank/DDBJ whole genome shotgun (WGS) entry which is preliminary data.</text>
</comment>
<dbReference type="InterPro" id="IPR003497">
    <property type="entry name" value="BRO_N_domain"/>
</dbReference>
<sequence length="234" mass="26668">MSDLQLFANDEFQLPVEFAEGEMYALANPIAQGLGYRKAADMLRTLPEEYAVKRRPSEMPGQYMGGAMRPRNDLRVSGDQQDWYLTEGGFYRAVGQRQTSKIRNPEMRARTERFQHFIFDEVLPSIRKTGSYNPLAPEITWSYDEVCAQMRQLYGINHTPQSLGRALRDAGITKSNGAPRVKWRHLFWHTGTAWHLIPFGLRELTVATVNAQTAIRNAQQQLPFGSFGREITAA</sequence>
<evidence type="ECO:0000259" key="1">
    <source>
        <dbReference type="PROSITE" id="PS51750"/>
    </source>
</evidence>
<dbReference type="Proteomes" id="UP000233249">
    <property type="component" value="Unassembled WGS sequence"/>
</dbReference>
<proteinExistence type="predicted"/>
<dbReference type="OrthoDB" id="9812611at2"/>
<dbReference type="PROSITE" id="PS51750">
    <property type="entry name" value="BRO_N"/>
    <property type="match status" value="1"/>
</dbReference>
<dbReference type="EMBL" id="PJAF01000043">
    <property type="protein sequence ID" value="PKF67788.1"/>
    <property type="molecule type" value="Genomic_DNA"/>
</dbReference>
<protein>
    <recommendedName>
        <fullName evidence="1">Bro-N domain-containing protein</fullName>
    </recommendedName>
</protein>
<gene>
    <name evidence="2" type="ORF">CXB45_10400</name>
</gene>
<evidence type="ECO:0000313" key="3">
    <source>
        <dbReference type="Proteomes" id="UP000233249"/>
    </source>
</evidence>
<evidence type="ECO:0000313" key="2">
    <source>
        <dbReference type="EMBL" id="PKF67788.1"/>
    </source>
</evidence>
<dbReference type="AlphaFoldDB" id="A0A2N0X510"/>